<gene>
    <name evidence="4" type="ORF">I308_105861</name>
</gene>
<feature type="compositionally biased region" description="Basic and acidic residues" evidence="2">
    <location>
        <begin position="643"/>
        <end position="657"/>
    </location>
</feature>
<evidence type="ECO:0000256" key="2">
    <source>
        <dbReference type="SAM" id="MobiDB-lite"/>
    </source>
</evidence>
<feature type="compositionally biased region" description="Polar residues" evidence="2">
    <location>
        <begin position="176"/>
        <end position="187"/>
    </location>
</feature>
<feature type="compositionally biased region" description="Basic and acidic residues" evidence="2">
    <location>
        <begin position="824"/>
        <end position="851"/>
    </location>
</feature>
<feature type="compositionally biased region" description="Polar residues" evidence="2">
    <location>
        <begin position="288"/>
        <end position="297"/>
    </location>
</feature>
<organism evidence="4 5">
    <name type="scientific">Cryptococcus tetragattii IND107</name>
    <dbReference type="NCBI Taxonomy" id="1296105"/>
    <lineage>
        <taxon>Eukaryota</taxon>
        <taxon>Fungi</taxon>
        <taxon>Dikarya</taxon>
        <taxon>Basidiomycota</taxon>
        <taxon>Agaricomycotina</taxon>
        <taxon>Tremellomycetes</taxon>
        <taxon>Tremellales</taxon>
        <taxon>Cryptococcaceae</taxon>
        <taxon>Cryptococcus</taxon>
        <taxon>Cryptococcus gattii species complex</taxon>
    </lineage>
</organism>
<name>A0ABR3BKB7_9TREE</name>
<dbReference type="GeneID" id="91992716"/>
<feature type="compositionally biased region" description="Basic and acidic residues" evidence="2">
    <location>
        <begin position="433"/>
        <end position="469"/>
    </location>
</feature>
<feature type="compositionally biased region" description="Polar residues" evidence="2">
    <location>
        <begin position="249"/>
        <end position="260"/>
    </location>
</feature>
<comment type="caution">
    <text evidence="4">The sequence shown here is derived from an EMBL/GenBank/DDBJ whole genome shotgun (WGS) entry which is preliminary data.</text>
</comment>
<feature type="compositionally biased region" description="Basic and acidic residues" evidence="2">
    <location>
        <begin position="625"/>
        <end position="635"/>
    </location>
</feature>
<feature type="signal peptide" evidence="3">
    <location>
        <begin position="1"/>
        <end position="18"/>
    </location>
</feature>
<feature type="compositionally biased region" description="Basic and acidic residues" evidence="2">
    <location>
        <begin position="588"/>
        <end position="597"/>
    </location>
</feature>
<keyword evidence="1" id="KW-0175">Coiled coil</keyword>
<proteinExistence type="predicted"/>
<sequence>MVLPFFLQPLLLIAYYQSRVTQSLKSWFHRYNDQLFGPLEQAVAALVIINLAMKPPASALGIIRPPQMQMLQPLLSNLTDDQDSRSNSSRTIPDGTIAIDSWNGGFSMLIISLSFFWSKLTSWMNPASIIVAFLLILNLVKSFNCHLWRKLRERFTTLWDSHNSFKREERAIGGQAHSSINEGTQIKTEAPSKKSKENDSGARPSSVNKKTIQQSAKELTEDKVNRPRDPGQKVRERIKEPTEIDNHGRLNSTSEAVNSIQKEKPKCSESSLSSEQIRVLTVSEKAQESTAANDQVESQSSKSQGKGKERAVGEKPGDDKAKTPIQTKMKGKAALEESLFAHPSIVSTQPKIEENALMSDDYRSLKSALKKPTKKPKQTQNIHHNYLMTMRGFRPTLIPFPHGFYPKPHYPRNTMWWNNIPKTPEHIMAAPKVPKEPKDEVDKEEAKQQMKAIGKENVARTDDGKDKMGKPTIESRGPDKASARSTKAETESKAKKEAEIKTSRTGERTSATSIATINKDSASASVASKIPQDPVARNHQLVKATYVAQTMLCILLYQLYPQVSFLLLVFFVWQYIDSQQPKSLPILDDSRSSDRSTLKSPFASASKPTPSRTGAPSTTGNMAAESKHKVAEESSKGTSRSSESQKDSENGTGAEEKKLAELESLIKKLKSEKDLTPGLKDQLKRAFQAREDLVARLQRKSNGRAEPPNNDANHIAPGEEIKKPTNKEAEDDRTTKKRLMRKLAEVESYLKKHHAQDNVSNGSEEKFSKVKAQREALKTEIVNLQRRNVLVEKGQESGVTISASKDIDHRNESSSLPKQQRGKPQRDERASNKEYLPKPTKTLEESKRSEDSAIAENSDGLSAERLKMKDKIKAIELYIIKYRKLDILSDEHKEKVAKAEKQRRQMKEKLKGIERKMANVGSSGLSIEEKETIAKEAL</sequence>
<dbReference type="Proteomes" id="UP000054399">
    <property type="component" value="Unassembled WGS sequence"/>
</dbReference>
<keyword evidence="3" id="KW-0732">Signal</keyword>
<feature type="region of interest" description="Disordered" evidence="2">
    <location>
        <begin position="170"/>
        <end position="323"/>
    </location>
</feature>
<evidence type="ECO:0000256" key="1">
    <source>
        <dbReference type="SAM" id="Coils"/>
    </source>
</evidence>
<feature type="coiled-coil region" evidence="1">
    <location>
        <begin position="882"/>
        <end position="916"/>
    </location>
</feature>
<feature type="compositionally biased region" description="Basic and acidic residues" evidence="2">
    <location>
        <begin position="306"/>
        <end position="322"/>
    </location>
</feature>
<feature type="compositionally biased region" description="Basic and acidic residues" evidence="2">
    <location>
        <begin position="717"/>
        <end position="734"/>
    </location>
</feature>
<feature type="compositionally biased region" description="Polar residues" evidence="2">
    <location>
        <begin position="606"/>
        <end position="621"/>
    </location>
</feature>
<feature type="compositionally biased region" description="Basic and acidic residues" evidence="2">
    <location>
        <begin position="190"/>
        <end position="200"/>
    </location>
</feature>
<dbReference type="EMBL" id="ATAM02000011">
    <property type="protein sequence ID" value="KAL0242232.1"/>
    <property type="molecule type" value="Genomic_DNA"/>
</dbReference>
<feature type="chain" id="PRO_5047286229" description="Transmembrane protein" evidence="3">
    <location>
        <begin position="19"/>
        <end position="938"/>
    </location>
</feature>
<feature type="compositionally biased region" description="Polar residues" evidence="2">
    <location>
        <begin position="203"/>
        <end position="217"/>
    </location>
</feature>
<evidence type="ECO:0000313" key="5">
    <source>
        <dbReference type="Proteomes" id="UP000054399"/>
    </source>
</evidence>
<keyword evidence="5" id="KW-1185">Reference proteome</keyword>
<protein>
    <recommendedName>
        <fullName evidence="6">Transmembrane protein</fullName>
    </recommendedName>
</protein>
<feature type="compositionally biased region" description="Basic and acidic residues" evidence="2">
    <location>
        <begin position="476"/>
        <end position="507"/>
    </location>
</feature>
<feature type="region of interest" description="Disordered" evidence="2">
    <location>
        <begin position="694"/>
        <end position="771"/>
    </location>
</feature>
<evidence type="ECO:0000256" key="3">
    <source>
        <dbReference type="SAM" id="SignalP"/>
    </source>
</evidence>
<reference evidence="4 5" key="2">
    <citation type="submission" date="2024-01" db="EMBL/GenBank/DDBJ databases">
        <title>Comparative genomics of Cryptococcus and Kwoniella reveals pathogenesis evolution and contrasting modes of karyotype evolution via chromosome fusion or intercentromeric recombination.</title>
        <authorList>
            <person name="Coelho M.A."/>
            <person name="David-Palma M."/>
            <person name="Shea T."/>
            <person name="Bowers K."/>
            <person name="Mcginley-Smith S."/>
            <person name="Mohammad A.W."/>
            <person name="Gnirke A."/>
            <person name="Yurkov A.M."/>
            <person name="Nowrousian M."/>
            <person name="Sun S."/>
            <person name="Cuomo C.A."/>
            <person name="Heitman J."/>
        </authorList>
    </citation>
    <scope>NUCLEOTIDE SEQUENCE [LARGE SCALE GENOMIC DNA]</scope>
    <source>
        <strain evidence="4 5">IND107</strain>
    </source>
</reference>
<feature type="region of interest" description="Disordered" evidence="2">
    <location>
        <begin position="800"/>
        <end position="858"/>
    </location>
</feature>
<feature type="region of interest" description="Disordered" evidence="2">
    <location>
        <begin position="432"/>
        <end position="512"/>
    </location>
</feature>
<evidence type="ECO:0000313" key="4">
    <source>
        <dbReference type="EMBL" id="KAL0242232.1"/>
    </source>
</evidence>
<feature type="compositionally biased region" description="Basic and acidic residues" evidence="2">
    <location>
        <begin position="218"/>
        <end position="248"/>
    </location>
</feature>
<evidence type="ECO:0008006" key="6">
    <source>
        <dbReference type="Google" id="ProtNLM"/>
    </source>
</evidence>
<feature type="region of interest" description="Disordered" evidence="2">
    <location>
        <begin position="583"/>
        <end position="657"/>
    </location>
</feature>
<accession>A0ABR3BKB7</accession>
<reference evidence="5" key="1">
    <citation type="submission" date="2015-01" db="EMBL/GenBank/DDBJ databases">
        <title>The Genome Sequence of Cryptococcus gattii MMRL2647.</title>
        <authorList>
            <consortium name="The Broad Institute Genomics Platform"/>
            <person name="Cuomo C."/>
            <person name="Litvintseva A."/>
            <person name="Chen Y."/>
            <person name="Heitman J."/>
            <person name="Sun S."/>
            <person name="Springer D."/>
            <person name="Dromer F."/>
            <person name="Young S."/>
            <person name="Zeng Q."/>
            <person name="Gargeya S."/>
            <person name="Abouelleil A."/>
            <person name="Alvarado L."/>
            <person name="Chapman S.B."/>
            <person name="Gainer-Dewar J."/>
            <person name="Goldberg J."/>
            <person name="Griggs A."/>
            <person name="Gujja S."/>
            <person name="Hansen M."/>
            <person name="Howarth C."/>
            <person name="Imamovic A."/>
            <person name="Larimer J."/>
            <person name="Murphy C."/>
            <person name="Naylor J."/>
            <person name="Pearson M."/>
            <person name="Priest M."/>
            <person name="Roberts A."/>
            <person name="Saif S."/>
            <person name="Shea T."/>
            <person name="Sykes S."/>
            <person name="Wortman J."/>
            <person name="Nusbaum C."/>
            <person name="Birren B."/>
        </authorList>
    </citation>
    <scope>NUCLEOTIDE SEQUENCE [LARGE SCALE GENOMIC DNA]</scope>
    <source>
        <strain evidence="5">IND107</strain>
    </source>
</reference>
<dbReference type="RefSeq" id="XP_066611614.1">
    <property type="nucleotide sequence ID" value="XM_066760310.1"/>
</dbReference>